<dbReference type="AlphaFoldDB" id="A0A7Y4NXV1"/>
<feature type="signal peptide" evidence="2">
    <location>
        <begin position="1"/>
        <end position="19"/>
    </location>
</feature>
<organism evidence="4 5">
    <name type="scientific">Kribbella sandramycini</name>
    <dbReference type="NCBI Taxonomy" id="60450"/>
    <lineage>
        <taxon>Bacteria</taxon>
        <taxon>Bacillati</taxon>
        <taxon>Actinomycetota</taxon>
        <taxon>Actinomycetes</taxon>
        <taxon>Propionibacteriales</taxon>
        <taxon>Kribbellaceae</taxon>
        <taxon>Kribbella</taxon>
    </lineage>
</organism>
<dbReference type="EMBL" id="JACHKF010000001">
    <property type="protein sequence ID" value="MBB6568254.1"/>
    <property type="molecule type" value="Genomic_DNA"/>
</dbReference>
<dbReference type="InterPro" id="IPR043504">
    <property type="entry name" value="Peptidase_S1_PA_chymotrypsin"/>
</dbReference>
<evidence type="ECO:0000256" key="1">
    <source>
        <dbReference type="SAM" id="MobiDB-lite"/>
    </source>
</evidence>
<protein>
    <submittedName>
        <fullName evidence="4">Peptidase</fullName>
    </submittedName>
</protein>
<evidence type="ECO:0000313" key="6">
    <source>
        <dbReference type="Proteomes" id="UP000553957"/>
    </source>
</evidence>
<reference evidence="3 6" key="2">
    <citation type="submission" date="2020-08" db="EMBL/GenBank/DDBJ databases">
        <title>Sequencing the genomes of 1000 actinobacteria strains.</title>
        <authorList>
            <person name="Klenk H.-P."/>
        </authorList>
    </citation>
    <scope>NUCLEOTIDE SEQUENCE [LARGE SCALE GENOMIC DNA]</scope>
    <source>
        <strain evidence="3 6">DSM 15626</strain>
    </source>
</reference>
<sequence>MRKFLVLAAAATAAATVGAGFTAPAVAQSTPSSPPPSVSGRDNPGPEFWEQQAKVVDVADAITAAHRALPGDSGYAGLVVDAATSSIKLYWQGPVPAAVTKAGLNSTGVKITADPTARYSFQQLLKATDRVIAQRKSIDGAEVVSSGPLNDGSGLRIGVRGGQAKAAAKAAIAAAAGGIAVTVVGEDPQTSVATPAASGFGTQSRWNQQAFGGARWRNDGGGGCSEGFSLGWEGDSAMATAAHCSGLGGGARNPENGSQYGWISNRYTNRDIEAIRPLNANDKGFFQASMWWGNTGGQELWPVRGLTGNHPGMVTCSSGAYSGSICGLRIVSNGTTHCYPDFCPTGMVDVRTDNGGPVWGPGDSGGPISIPIGSDVRAGGIISGSDKGGFPTYCVGEQNRSCASYGWYAPLDQWTGETGFVLRTR</sequence>
<accession>A0A7Y4NXV1</accession>
<dbReference type="Proteomes" id="UP000534306">
    <property type="component" value="Unassembled WGS sequence"/>
</dbReference>
<feature type="chain" id="PRO_5038315480" evidence="2">
    <location>
        <begin position="20"/>
        <end position="425"/>
    </location>
</feature>
<keyword evidence="5" id="KW-1185">Reference proteome</keyword>
<evidence type="ECO:0000256" key="2">
    <source>
        <dbReference type="SAM" id="SignalP"/>
    </source>
</evidence>
<dbReference type="RefSeq" id="WP_171670694.1">
    <property type="nucleotide sequence ID" value="NZ_BAAAGT010000007.1"/>
</dbReference>
<name>A0A7Y4NXV1_9ACTN</name>
<keyword evidence="2" id="KW-0732">Signal</keyword>
<dbReference type="Gene3D" id="2.40.10.10">
    <property type="entry name" value="Trypsin-like serine proteases"/>
    <property type="match status" value="2"/>
</dbReference>
<dbReference type="Proteomes" id="UP000553957">
    <property type="component" value="Unassembled WGS sequence"/>
</dbReference>
<dbReference type="EMBL" id="JABJRC010000001">
    <property type="protein sequence ID" value="NOL39153.1"/>
    <property type="molecule type" value="Genomic_DNA"/>
</dbReference>
<reference evidence="4 5" key="1">
    <citation type="submission" date="2020-05" db="EMBL/GenBank/DDBJ databases">
        <title>Genome sequence of Kribbella sandramycini ATCC 39419.</title>
        <authorList>
            <person name="Maclea K.S."/>
            <person name="Fair J.L."/>
        </authorList>
    </citation>
    <scope>NUCLEOTIDE SEQUENCE [LARGE SCALE GENOMIC DNA]</scope>
    <source>
        <strain evidence="4 5">ATCC 39419</strain>
    </source>
</reference>
<feature type="region of interest" description="Disordered" evidence="1">
    <location>
        <begin position="25"/>
        <end position="47"/>
    </location>
</feature>
<gene>
    <name evidence="3" type="ORF">HNR71_003891</name>
    <name evidence="4" type="ORF">HPO96_02735</name>
</gene>
<evidence type="ECO:0000313" key="5">
    <source>
        <dbReference type="Proteomes" id="UP000534306"/>
    </source>
</evidence>
<proteinExistence type="predicted"/>
<evidence type="ECO:0000313" key="3">
    <source>
        <dbReference type="EMBL" id="MBB6568254.1"/>
    </source>
</evidence>
<evidence type="ECO:0000313" key="4">
    <source>
        <dbReference type="EMBL" id="NOL39153.1"/>
    </source>
</evidence>
<comment type="caution">
    <text evidence="4">The sequence shown here is derived from an EMBL/GenBank/DDBJ whole genome shotgun (WGS) entry which is preliminary data.</text>
</comment>